<dbReference type="VEuPathDB" id="VectorBase:AALB014338"/>
<organism evidence="1 2">
    <name type="scientific">Anopheles albimanus</name>
    <name type="common">New world malaria mosquito</name>
    <dbReference type="NCBI Taxonomy" id="7167"/>
    <lineage>
        <taxon>Eukaryota</taxon>
        <taxon>Metazoa</taxon>
        <taxon>Ecdysozoa</taxon>
        <taxon>Arthropoda</taxon>
        <taxon>Hexapoda</taxon>
        <taxon>Insecta</taxon>
        <taxon>Pterygota</taxon>
        <taxon>Neoptera</taxon>
        <taxon>Endopterygota</taxon>
        <taxon>Diptera</taxon>
        <taxon>Nematocera</taxon>
        <taxon>Culicoidea</taxon>
        <taxon>Culicidae</taxon>
        <taxon>Anophelinae</taxon>
        <taxon>Anopheles</taxon>
    </lineage>
</organism>
<dbReference type="AlphaFoldDB" id="A0A182FXG7"/>
<dbReference type="Proteomes" id="UP000069272">
    <property type="component" value="Chromosome 2R"/>
</dbReference>
<evidence type="ECO:0000313" key="2">
    <source>
        <dbReference type="Proteomes" id="UP000069272"/>
    </source>
</evidence>
<reference evidence="1 2" key="1">
    <citation type="journal article" date="2017" name="G3 (Bethesda)">
        <title>The Physical Genome Mapping of Anopheles albimanus Corrected Scaffold Misassemblies and Identified Interarm Rearrangements in Genus Anopheles.</title>
        <authorList>
            <person name="Artemov G.N."/>
            <person name="Peery A.N."/>
            <person name="Jiang X."/>
            <person name="Tu Z."/>
            <person name="Stegniy V.N."/>
            <person name="Sharakhova M.V."/>
            <person name="Sharakhov I.V."/>
        </authorList>
    </citation>
    <scope>NUCLEOTIDE SEQUENCE [LARGE SCALE GENOMIC DNA]</scope>
    <source>
        <strain evidence="1 2">ALBI9_A</strain>
    </source>
</reference>
<dbReference type="EnsemblMetazoa" id="AALB014338-RA">
    <property type="protein sequence ID" value="AALB014338-PA"/>
    <property type="gene ID" value="AALB014338"/>
</dbReference>
<proteinExistence type="predicted"/>
<evidence type="ECO:0000313" key="1">
    <source>
        <dbReference type="EnsemblMetazoa" id="AALB014338-PA"/>
    </source>
</evidence>
<name>A0A182FXG7_ANOAL</name>
<accession>A0A182FXG7</accession>
<reference evidence="1" key="2">
    <citation type="submission" date="2022-08" db="UniProtKB">
        <authorList>
            <consortium name="EnsemblMetazoa"/>
        </authorList>
    </citation>
    <scope>IDENTIFICATION</scope>
    <source>
        <strain evidence="1">STECLA/ALBI9_A</strain>
    </source>
</reference>
<keyword evidence="2" id="KW-1185">Reference proteome</keyword>
<sequence>MAKCVALLVTLVVVLYCADSTMVNAQYNRRPGAAGVIVAGGARPIVAQPVAYRPPVLYRRPVVVQKVIQPVVITRPVPILAG</sequence>
<protein>
    <submittedName>
        <fullName evidence="1">Uncharacterized protein</fullName>
    </submittedName>
</protein>